<comment type="caution">
    <text evidence="2">The sequence shown here is derived from an EMBL/GenBank/DDBJ whole genome shotgun (WGS) entry which is preliminary data.</text>
</comment>
<dbReference type="RefSeq" id="WP_171608068.1">
    <property type="nucleotide sequence ID" value="NZ_WHPF01000007.1"/>
</dbReference>
<gene>
    <name evidence="2" type="ORF">GD597_11750</name>
</gene>
<sequence length="243" mass="25927">MERKDFLRNSFGIIGIGAALAQSCKKEVTDATTSTTDTTTTDGCTLAPTEVEGPYPYVDGEINNPLLRSDVTAGQTGLPLSLTFNVVNTNSSCAVVAGARVDIWHCNKDGYYSGYGNQTGGVLGTKSYVGETWLRGYQIADANGQVIFNTIYPGWYQGRATHIHIEIFVNSVLKKTTQITFPETISDAVHVSSLYAAHGVNTMRNASDNIFGNSATDLANETVTLTGDITNGYAGTFTLGIAL</sequence>
<dbReference type="Gene3D" id="2.60.130.10">
    <property type="entry name" value="Aromatic compound dioxygenase"/>
    <property type="match status" value="1"/>
</dbReference>
<organism evidence="2 3">
    <name type="scientific">Limnovirga soli</name>
    <dbReference type="NCBI Taxonomy" id="2656915"/>
    <lineage>
        <taxon>Bacteria</taxon>
        <taxon>Pseudomonadati</taxon>
        <taxon>Bacteroidota</taxon>
        <taxon>Chitinophagia</taxon>
        <taxon>Chitinophagales</taxon>
        <taxon>Chitinophagaceae</taxon>
        <taxon>Limnovirga</taxon>
    </lineage>
</organism>
<dbReference type="GO" id="GO:0008199">
    <property type="term" value="F:ferric iron binding"/>
    <property type="evidence" value="ECO:0007669"/>
    <property type="project" value="InterPro"/>
</dbReference>
<keyword evidence="2" id="KW-0223">Dioxygenase</keyword>
<dbReference type="CDD" id="cd03457">
    <property type="entry name" value="intradiol_dioxygenase_like"/>
    <property type="match status" value="1"/>
</dbReference>
<keyword evidence="2" id="KW-0560">Oxidoreductase</keyword>
<reference evidence="2" key="1">
    <citation type="submission" date="2019-10" db="EMBL/GenBank/DDBJ databases">
        <title>Draft genome sequence of Panacibacter sp. KCS-6.</title>
        <authorList>
            <person name="Yim K.J."/>
        </authorList>
    </citation>
    <scope>NUCLEOTIDE SEQUENCE</scope>
    <source>
        <strain evidence="2">KCS-6</strain>
    </source>
</reference>
<keyword evidence="3" id="KW-1185">Reference proteome</keyword>
<dbReference type="EMBL" id="WHPF01000007">
    <property type="protein sequence ID" value="NNV56135.1"/>
    <property type="molecule type" value="Genomic_DNA"/>
</dbReference>
<evidence type="ECO:0000259" key="1">
    <source>
        <dbReference type="Pfam" id="PF00775"/>
    </source>
</evidence>
<dbReference type="Pfam" id="PF00775">
    <property type="entry name" value="Dioxygenase_C"/>
    <property type="match status" value="1"/>
</dbReference>
<dbReference type="SUPFAM" id="SSF49482">
    <property type="entry name" value="Aromatic compound dioxygenase"/>
    <property type="match status" value="1"/>
</dbReference>
<dbReference type="InterPro" id="IPR015889">
    <property type="entry name" value="Intradiol_dOase_core"/>
</dbReference>
<evidence type="ECO:0000313" key="3">
    <source>
        <dbReference type="Proteomes" id="UP000598971"/>
    </source>
</evidence>
<proteinExistence type="predicted"/>
<dbReference type="PANTHER" id="PTHR34315">
    <property type="match status" value="1"/>
</dbReference>
<protein>
    <submittedName>
        <fullName evidence="2">Intradiol ring-cleavage dioxygenase</fullName>
    </submittedName>
</protein>
<dbReference type="Proteomes" id="UP000598971">
    <property type="component" value="Unassembled WGS sequence"/>
</dbReference>
<dbReference type="PROSITE" id="PS51257">
    <property type="entry name" value="PROKAR_LIPOPROTEIN"/>
    <property type="match status" value="1"/>
</dbReference>
<evidence type="ECO:0000313" key="2">
    <source>
        <dbReference type="EMBL" id="NNV56135.1"/>
    </source>
</evidence>
<dbReference type="AlphaFoldDB" id="A0A8J8JUB6"/>
<feature type="domain" description="Intradiol ring-cleavage dioxygenases" evidence="1">
    <location>
        <begin position="52"/>
        <end position="183"/>
    </location>
</feature>
<dbReference type="PANTHER" id="PTHR34315:SF1">
    <property type="entry name" value="INTRADIOL RING-CLEAVAGE DIOXYGENASES DOMAIN-CONTAINING PROTEIN-RELATED"/>
    <property type="match status" value="1"/>
</dbReference>
<dbReference type="GO" id="GO:0016702">
    <property type="term" value="F:oxidoreductase activity, acting on single donors with incorporation of molecular oxygen, incorporation of two atoms of oxygen"/>
    <property type="evidence" value="ECO:0007669"/>
    <property type="project" value="InterPro"/>
</dbReference>
<dbReference type="InterPro" id="IPR000627">
    <property type="entry name" value="Intradiol_dOase_C"/>
</dbReference>
<name>A0A8J8JUB6_9BACT</name>
<accession>A0A8J8JUB6</accession>